<reference evidence="2" key="1">
    <citation type="submission" date="2017-02" db="EMBL/GenBank/DDBJ databases">
        <title>Delineation of Paenibacillus larvae strains originating from foulbrood outbreaks.</title>
        <authorList>
            <person name="Beims H."/>
            <person name="Bunk B."/>
            <person name="Sproeer C."/>
            <person name="Mohr K.I."/>
            <person name="Pradella S."/>
            <person name="Guenther G."/>
            <person name="Rohde M."/>
            <person name="von der Ohe W."/>
            <person name="Steinert M."/>
        </authorList>
    </citation>
    <scope>NUCLEOTIDE SEQUENCE [LARGE SCALE GENOMIC DNA]</scope>
    <source>
        <strain evidence="2">Eric_III</strain>
    </source>
</reference>
<name>A0A2L1UG05_9BACL</name>
<dbReference type="EMBL" id="CP019655">
    <property type="protein sequence ID" value="AVF27207.1"/>
    <property type="molecule type" value="Genomic_DNA"/>
</dbReference>
<dbReference type="GeneID" id="64219623"/>
<proteinExistence type="predicted"/>
<gene>
    <name evidence="1" type="ORF">ERICIII_03080</name>
</gene>
<protein>
    <submittedName>
        <fullName evidence="1">Uncharacterized protein</fullName>
    </submittedName>
</protein>
<evidence type="ECO:0000313" key="2">
    <source>
        <dbReference type="Proteomes" id="UP000239833"/>
    </source>
</evidence>
<dbReference type="AlphaFoldDB" id="A0A2L1UG05"/>
<accession>A0A2L1UG05</accession>
<dbReference type="Proteomes" id="UP000239833">
    <property type="component" value="Chromosome"/>
</dbReference>
<dbReference type="RefSeq" id="WP_077995606.1">
    <property type="nucleotide sequence ID" value="NZ_CP019655.1"/>
</dbReference>
<evidence type="ECO:0000313" key="1">
    <source>
        <dbReference type="EMBL" id="AVF27207.1"/>
    </source>
</evidence>
<sequence>MGDFFKLFIEWVFKTIVVEFTKIAVTKTVALIPAKDILKRLFLKNEFDYQKATDCIKDKA</sequence>
<organism evidence="1 2">
    <name type="scientific">Paenibacillus larvae subsp. larvae</name>
    <dbReference type="NCBI Taxonomy" id="147375"/>
    <lineage>
        <taxon>Bacteria</taxon>
        <taxon>Bacillati</taxon>
        <taxon>Bacillota</taxon>
        <taxon>Bacilli</taxon>
        <taxon>Bacillales</taxon>
        <taxon>Paenibacillaceae</taxon>
        <taxon>Paenibacillus</taxon>
    </lineage>
</organism>